<evidence type="ECO:0000313" key="2">
    <source>
        <dbReference type="EMBL" id="KAA6320587.1"/>
    </source>
</evidence>
<accession>A0A5J4QFN1</accession>
<gene>
    <name evidence="2" type="ORF">EZS27_029659</name>
</gene>
<reference evidence="2" key="1">
    <citation type="submission" date="2019-03" db="EMBL/GenBank/DDBJ databases">
        <title>Single cell metagenomics reveals metabolic interactions within the superorganism composed of flagellate Streblomastix strix and complex community of Bacteroidetes bacteria on its surface.</title>
        <authorList>
            <person name="Treitli S.C."/>
            <person name="Kolisko M."/>
            <person name="Husnik F."/>
            <person name="Keeling P."/>
            <person name="Hampl V."/>
        </authorList>
    </citation>
    <scope>NUCLEOTIDE SEQUENCE</scope>
    <source>
        <strain evidence="2">STM</strain>
    </source>
</reference>
<protein>
    <submittedName>
        <fullName evidence="2">Uncharacterized protein</fullName>
    </submittedName>
</protein>
<proteinExistence type="predicted"/>
<feature type="region of interest" description="Disordered" evidence="1">
    <location>
        <begin position="32"/>
        <end position="61"/>
    </location>
</feature>
<name>A0A5J4QFN1_9ZZZZ</name>
<organism evidence="2">
    <name type="scientific">termite gut metagenome</name>
    <dbReference type="NCBI Taxonomy" id="433724"/>
    <lineage>
        <taxon>unclassified sequences</taxon>
        <taxon>metagenomes</taxon>
        <taxon>organismal metagenomes</taxon>
    </lineage>
</organism>
<evidence type="ECO:0000256" key="1">
    <source>
        <dbReference type="SAM" id="MobiDB-lite"/>
    </source>
</evidence>
<dbReference type="EMBL" id="SNRY01003544">
    <property type="protein sequence ID" value="KAA6320587.1"/>
    <property type="molecule type" value="Genomic_DNA"/>
</dbReference>
<comment type="caution">
    <text evidence="2">The sequence shown here is derived from an EMBL/GenBank/DDBJ whole genome shotgun (WGS) entry which is preliminary data.</text>
</comment>
<dbReference type="AlphaFoldDB" id="A0A5J4QFN1"/>
<sequence length="120" mass="13716">MRTVVVQIKDDKAYKLLENLETQKVLKVMKANESSSQNLHEEYADTSSLDDEVDDQDAGKLPPQVAKEFEEYRTRIREEGETEAQKFANRFAGILPHDVADELRAHVAQGRGKVWKRSSI</sequence>